<accession>A0A494THS5</accession>
<sequence length="242" mass="25784">MHTTILTYDADALQMESHLYIDAAREGRRPGVLVFPEAFGLGDHAKSRAERLAGLGYVTLACDLHGNGKVYNELDAVMGLINPLREDPKRTRARARGGLDALLARPEVDPARVAAIGYCFGGTMALELARGGGAIAGVVGFHSGLATVSPDDAKAITGKVLVCTGADDPGIDAAQRTAFEEEMRAGGVDWQMNVYGGVVHSFTNPAADRLGRPNFARYDAKADARSWTEMQAFFDEIFAVAA</sequence>
<keyword evidence="3" id="KW-1185">Reference proteome</keyword>
<gene>
    <name evidence="2" type="ORF">D3Y57_05005</name>
</gene>
<dbReference type="PANTHER" id="PTHR22946:SF0">
    <property type="entry name" value="DIENELACTONE HYDROLASE DOMAIN-CONTAINING PROTEIN"/>
    <property type="match status" value="1"/>
</dbReference>
<dbReference type="SUPFAM" id="SSF53474">
    <property type="entry name" value="alpha/beta-Hydrolases"/>
    <property type="match status" value="1"/>
</dbReference>
<evidence type="ECO:0000259" key="1">
    <source>
        <dbReference type="Pfam" id="PF01738"/>
    </source>
</evidence>
<geneLocation type="plasmid" evidence="2">
    <name>unnamed1</name>
</geneLocation>
<evidence type="ECO:0000313" key="3">
    <source>
        <dbReference type="Proteomes" id="UP000276254"/>
    </source>
</evidence>
<keyword evidence="2" id="KW-0378">Hydrolase</keyword>
<dbReference type="EMBL" id="CP032828">
    <property type="protein sequence ID" value="AYJ85361.1"/>
    <property type="molecule type" value="Genomic_DNA"/>
</dbReference>
<evidence type="ECO:0000313" key="2">
    <source>
        <dbReference type="EMBL" id="AYJ85361.1"/>
    </source>
</evidence>
<dbReference type="InterPro" id="IPR029058">
    <property type="entry name" value="AB_hydrolase_fold"/>
</dbReference>
<name>A0A494THS5_SPHPE</name>
<protein>
    <submittedName>
        <fullName evidence="2">Dienelactone hydrolase family protein</fullName>
    </submittedName>
</protein>
<reference evidence="2 3" key="1">
    <citation type="submission" date="2018-09" db="EMBL/GenBank/DDBJ databases">
        <title>Sphingomonas peninsula sp. nov., isolated from fildes peninsula, Antarctic soil.</title>
        <authorList>
            <person name="Yingchao G."/>
        </authorList>
    </citation>
    <scope>NUCLEOTIDE SEQUENCE [LARGE SCALE GENOMIC DNA]</scope>
    <source>
        <strain evidence="2 3">YZ-8</strain>
        <plasmid evidence="2 3">unnamed1</plasmid>
    </source>
</reference>
<dbReference type="Pfam" id="PF01738">
    <property type="entry name" value="DLH"/>
    <property type="match status" value="1"/>
</dbReference>
<dbReference type="GO" id="GO:0016787">
    <property type="term" value="F:hydrolase activity"/>
    <property type="evidence" value="ECO:0007669"/>
    <property type="project" value="UniProtKB-KW"/>
</dbReference>
<feature type="domain" description="Dienelactone hydrolase" evidence="1">
    <location>
        <begin position="25"/>
        <end position="237"/>
    </location>
</feature>
<dbReference type="InterPro" id="IPR050261">
    <property type="entry name" value="FrsA_esterase"/>
</dbReference>
<proteinExistence type="predicted"/>
<dbReference type="Gene3D" id="3.40.50.1820">
    <property type="entry name" value="alpha/beta hydrolase"/>
    <property type="match status" value="1"/>
</dbReference>
<dbReference type="KEGG" id="spha:D3Y57_05005"/>
<organism evidence="2 3">
    <name type="scientific">Sphingomonas paeninsulae</name>
    <dbReference type="NCBI Taxonomy" id="2319844"/>
    <lineage>
        <taxon>Bacteria</taxon>
        <taxon>Pseudomonadati</taxon>
        <taxon>Pseudomonadota</taxon>
        <taxon>Alphaproteobacteria</taxon>
        <taxon>Sphingomonadales</taxon>
        <taxon>Sphingomonadaceae</taxon>
        <taxon>Sphingomonas</taxon>
    </lineage>
</organism>
<dbReference type="PANTHER" id="PTHR22946">
    <property type="entry name" value="DIENELACTONE HYDROLASE DOMAIN-CONTAINING PROTEIN-RELATED"/>
    <property type="match status" value="1"/>
</dbReference>
<keyword evidence="2" id="KW-0614">Plasmid</keyword>
<dbReference type="InterPro" id="IPR002925">
    <property type="entry name" value="Dienelactn_hydro"/>
</dbReference>
<dbReference type="OrthoDB" id="9787933at2"/>
<dbReference type="RefSeq" id="WP_121151886.1">
    <property type="nucleotide sequence ID" value="NZ_CP032828.1"/>
</dbReference>
<dbReference type="AlphaFoldDB" id="A0A494THS5"/>
<dbReference type="Proteomes" id="UP000276254">
    <property type="component" value="Plasmid unnamed1"/>
</dbReference>